<keyword evidence="4 7" id="KW-1133">Transmembrane helix</keyword>
<evidence type="ECO:0000313" key="9">
    <source>
        <dbReference type="Proteomes" id="UP001526430"/>
    </source>
</evidence>
<feature type="transmembrane region" description="Helical" evidence="7">
    <location>
        <begin position="28"/>
        <end position="51"/>
    </location>
</feature>
<feature type="transmembrane region" description="Helical" evidence="7">
    <location>
        <begin position="180"/>
        <end position="202"/>
    </location>
</feature>
<sequence length="337" mass="35237">MLSRAFTIAKDTVTGFLADDCLTRGAGIAYFTLFSLGPLLYIATGIAGMIFGEEQVQRALASQMQDMLGQDAAGTVEQMADNALGDARGGWALLIGVVTLLLTASGAFGALQGALNAIWKTQAPDADTVTETITAFVRAKAAAMGLVATTAFLLLVSLAASAALSAFGDWVGSHIPWLEPVLWVANLVLSLAVITGLFAAIYKVLPDRSLHWHDVLVGAFVTAVFFTAGKTLIGLYIGASGAAQGYGAAGTLVVVLLWIYYSALIFLLGAEFTRAYSGKEEARPEAARARQEAEHAPPPPPRPEPLEAGSLVKTAAAAGALALLRRFVARSPARKET</sequence>
<evidence type="ECO:0000256" key="3">
    <source>
        <dbReference type="ARBA" id="ARBA00022692"/>
    </source>
</evidence>
<dbReference type="PANTHER" id="PTHR30213:SF1">
    <property type="entry name" value="INNER MEMBRANE PROTEIN YHJD"/>
    <property type="match status" value="1"/>
</dbReference>
<comment type="subcellular location">
    <subcellularLocation>
        <location evidence="1">Cell membrane</location>
        <topology evidence="1">Multi-pass membrane protein</topology>
    </subcellularLocation>
</comment>
<evidence type="ECO:0000256" key="1">
    <source>
        <dbReference type="ARBA" id="ARBA00004651"/>
    </source>
</evidence>
<evidence type="ECO:0000313" key="8">
    <source>
        <dbReference type="EMBL" id="MCW8086527.1"/>
    </source>
</evidence>
<accession>A0ABT3NWI7</accession>
<dbReference type="InterPro" id="IPR017039">
    <property type="entry name" value="Virul_fac_BrkB"/>
</dbReference>
<dbReference type="EMBL" id="JAPFQI010000009">
    <property type="protein sequence ID" value="MCW8086527.1"/>
    <property type="molecule type" value="Genomic_DNA"/>
</dbReference>
<feature type="transmembrane region" description="Helical" evidence="7">
    <location>
        <begin position="245"/>
        <end position="269"/>
    </location>
</feature>
<keyword evidence="2" id="KW-1003">Cell membrane</keyword>
<feature type="compositionally biased region" description="Basic and acidic residues" evidence="6">
    <location>
        <begin position="283"/>
        <end position="295"/>
    </location>
</feature>
<dbReference type="NCBIfam" id="TIGR00765">
    <property type="entry name" value="yihY_not_rbn"/>
    <property type="match status" value="1"/>
</dbReference>
<dbReference type="PANTHER" id="PTHR30213">
    <property type="entry name" value="INNER MEMBRANE PROTEIN YHJD"/>
    <property type="match status" value="1"/>
</dbReference>
<protein>
    <submittedName>
        <fullName evidence="8">YihY/virulence factor BrkB family protein</fullName>
    </submittedName>
</protein>
<feature type="transmembrane region" description="Helical" evidence="7">
    <location>
        <begin position="146"/>
        <end position="168"/>
    </location>
</feature>
<keyword evidence="5 7" id="KW-0472">Membrane</keyword>
<evidence type="ECO:0000256" key="7">
    <source>
        <dbReference type="SAM" id="Phobius"/>
    </source>
</evidence>
<evidence type="ECO:0000256" key="4">
    <source>
        <dbReference type="ARBA" id="ARBA00022989"/>
    </source>
</evidence>
<dbReference type="Pfam" id="PF03631">
    <property type="entry name" value="Virul_fac_BrkB"/>
    <property type="match status" value="1"/>
</dbReference>
<keyword evidence="3 7" id="KW-0812">Transmembrane</keyword>
<proteinExistence type="predicted"/>
<dbReference type="Proteomes" id="UP001526430">
    <property type="component" value="Unassembled WGS sequence"/>
</dbReference>
<feature type="transmembrane region" description="Helical" evidence="7">
    <location>
        <begin position="91"/>
        <end position="111"/>
    </location>
</feature>
<dbReference type="RefSeq" id="WP_301590593.1">
    <property type="nucleotide sequence ID" value="NZ_JAPFQI010000009.1"/>
</dbReference>
<feature type="region of interest" description="Disordered" evidence="6">
    <location>
        <begin position="283"/>
        <end position="308"/>
    </location>
</feature>
<keyword evidence="9" id="KW-1185">Reference proteome</keyword>
<organism evidence="8 9">
    <name type="scientific">Sabulicella glaciei</name>
    <dbReference type="NCBI Taxonomy" id="2984948"/>
    <lineage>
        <taxon>Bacteria</taxon>
        <taxon>Pseudomonadati</taxon>
        <taxon>Pseudomonadota</taxon>
        <taxon>Alphaproteobacteria</taxon>
        <taxon>Acetobacterales</taxon>
        <taxon>Acetobacteraceae</taxon>
        <taxon>Sabulicella</taxon>
    </lineage>
</organism>
<name>A0ABT3NWI7_9PROT</name>
<gene>
    <name evidence="8" type="ORF">OF850_12880</name>
</gene>
<evidence type="ECO:0000256" key="6">
    <source>
        <dbReference type="SAM" id="MobiDB-lite"/>
    </source>
</evidence>
<evidence type="ECO:0000256" key="5">
    <source>
        <dbReference type="ARBA" id="ARBA00023136"/>
    </source>
</evidence>
<reference evidence="8 9" key="1">
    <citation type="submission" date="2022-10" db="EMBL/GenBank/DDBJ databases">
        <title>Roseococcus glaciei nov., sp. nov., isolated from glacier.</title>
        <authorList>
            <person name="Liu Q."/>
            <person name="Xin Y.-H."/>
        </authorList>
    </citation>
    <scope>NUCLEOTIDE SEQUENCE [LARGE SCALE GENOMIC DNA]</scope>
    <source>
        <strain evidence="8 9">MDT2-1-1</strain>
    </source>
</reference>
<evidence type="ECO:0000256" key="2">
    <source>
        <dbReference type="ARBA" id="ARBA00022475"/>
    </source>
</evidence>
<feature type="transmembrane region" description="Helical" evidence="7">
    <location>
        <begin position="214"/>
        <end position="239"/>
    </location>
</feature>
<dbReference type="PIRSF" id="PIRSF035875">
    <property type="entry name" value="RNase_BN"/>
    <property type="match status" value="1"/>
</dbReference>
<comment type="caution">
    <text evidence="8">The sequence shown here is derived from an EMBL/GenBank/DDBJ whole genome shotgun (WGS) entry which is preliminary data.</text>
</comment>